<proteinExistence type="predicted"/>
<comment type="caution">
    <text evidence="1">The sequence shown here is derived from an EMBL/GenBank/DDBJ whole genome shotgun (WGS) entry which is preliminary data.</text>
</comment>
<gene>
    <name evidence="1" type="ORF">DK846_02300</name>
</gene>
<evidence type="ECO:0000313" key="2">
    <source>
        <dbReference type="Proteomes" id="UP000245657"/>
    </source>
</evidence>
<reference evidence="1 2" key="1">
    <citation type="submission" date="2018-05" db="EMBL/GenBank/DDBJ databases">
        <title>Draft genome of Methanospirillum lacunae Ki8-1.</title>
        <authorList>
            <person name="Dueholm M.S."/>
            <person name="Nielsen P.H."/>
            <person name="Bakmann L.F."/>
            <person name="Otzen D.E."/>
        </authorList>
    </citation>
    <scope>NUCLEOTIDE SEQUENCE [LARGE SCALE GENOMIC DNA]</scope>
    <source>
        <strain evidence="1 2">Ki8-1</strain>
    </source>
</reference>
<dbReference type="GeneID" id="97549363"/>
<dbReference type="Proteomes" id="UP000245657">
    <property type="component" value="Unassembled WGS sequence"/>
</dbReference>
<dbReference type="OrthoDB" id="117395at2157"/>
<dbReference type="RefSeq" id="WP_109967295.1">
    <property type="nucleotide sequence ID" value="NZ_CP176093.1"/>
</dbReference>
<sequence>MTHSDDQSGYHRSEWRKISQDLTGREIVYFISGSPDGVRETKIKSFMHDVFRFSFSGSIEPHLEKIEKDGLISKETTRSGARIWHANHDKVIEMVTNELDEMKYREKELRELHAFLINTYGD</sequence>
<evidence type="ECO:0008006" key="3">
    <source>
        <dbReference type="Google" id="ProtNLM"/>
    </source>
</evidence>
<accession>A0A2V2N8L4</accession>
<keyword evidence="2" id="KW-1185">Reference proteome</keyword>
<name>A0A2V2N8L4_9EURY</name>
<evidence type="ECO:0000313" key="1">
    <source>
        <dbReference type="EMBL" id="PWR74016.1"/>
    </source>
</evidence>
<protein>
    <recommendedName>
        <fullName evidence="3">ArsR family transcriptional regulator</fullName>
    </recommendedName>
</protein>
<organism evidence="1 2">
    <name type="scientific">Methanospirillum lacunae</name>
    <dbReference type="NCBI Taxonomy" id="668570"/>
    <lineage>
        <taxon>Archaea</taxon>
        <taxon>Methanobacteriati</taxon>
        <taxon>Methanobacteriota</taxon>
        <taxon>Stenosarchaea group</taxon>
        <taxon>Methanomicrobia</taxon>
        <taxon>Methanomicrobiales</taxon>
        <taxon>Methanospirillaceae</taxon>
        <taxon>Methanospirillum</taxon>
    </lineage>
</organism>
<dbReference type="AlphaFoldDB" id="A0A2V2N8L4"/>
<dbReference type="EMBL" id="QGMY01000002">
    <property type="protein sequence ID" value="PWR74016.1"/>
    <property type="molecule type" value="Genomic_DNA"/>
</dbReference>